<keyword evidence="2" id="KW-1185">Reference proteome</keyword>
<accession>A0A183PL75</accession>
<gene>
    <name evidence="1" type="ORF">SMTD_LOCUS15113</name>
</gene>
<sequence>MIIRRLKRGKAVGPDNIPTEALKSHIEVTASLLHVLFRRIWEEEQLPTDWKEGQLIKIPKKGNLSKCENYRGIALPSVSGKVFDRVLLNRMKDSVDVQLRNQKVEFRKGRSCTEQMATLRELESDMKRIHSNWKKTGKDYPG</sequence>
<proteinExistence type="predicted"/>
<name>A0A183PL75_9TREM</name>
<evidence type="ECO:0000313" key="1">
    <source>
        <dbReference type="EMBL" id="VDP67738.1"/>
    </source>
</evidence>
<dbReference type="Proteomes" id="UP000269396">
    <property type="component" value="Unassembled WGS sequence"/>
</dbReference>
<evidence type="ECO:0000313" key="2">
    <source>
        <dbReference type="Proteomes" id="UP000269396"/>
    </source>
</evidence>
<protein>
    <submittedName>
        <fullName evidence="1">Uncharacterized protein</fullName>
    </submittedName>
</protein>
<dbReference type="AlphaFoldDB" id="A0A183PL75"/>
<dbReference type="EMBL" id="UZAL01035449">
    <property type="protein sequence ID" value="VDP67738.1"/>
    <property type="molecule type" value="Genomic_DNA"/>
</dbReference>
<dbReference type="PANTHER" id="PTHR19446">
    <property type="entry name" value="REVERSE TRANSCRIPTASES"/>
    <property type="match status" value="1"/>
</dbReference>
<organism evidence="1 2">
    <name type="scientific">Schistosoma mattheei</name>
    <dbReference type="NCBI Taxonomy" id="31246"/>
    <lineage>
        <taxon>Eukaryota</taxon>
        <taxon>Metazoa</taxon>
        <taxon>Spiralia</taxon>
        <taxon>Lophotrochozoa</taxon>
        <taxon>Platyhelminthes</taxon>
        <taxon>Trematoda</taxon>
        <taxon>Digenea</taxon>
        <taxon>Strigeidida</taxon>
        <taxon>Schistosomatoidea</taxon>
        <taxon>Schistosomatidae</taxon>
        <taxon>Schistosoma</taxon>
    </lineage>
</organism>
<reference evidence="1 2" key="1">
    <citation type="submission" date="2018-11" db="EMBL/GenBank/DDBJ databases">
        <authorList>
            <consortium name="Pathogen Informatics"/>
        </authorList>
    </citation>
    <scope>NUCLEOTIDE SEQUENCE [LARGE SCALE GENOMIC DNA]</scope>
    <source>
        <strain>Denwood</strain>
        <strain evidence="2">Zambia</strain>
    </source>
</reference>